<evidence type="ECO:0000313" key="1">
    <source>
        <dbReference type="EMBL" id="KZS19278.1"/>
    </source>
</evidence>
<evidence type="ECO:0000313" key="2">
    <source>
        <dbReference type="Proteomes" id="UP000076858"/>
    </source>
</evidence>
<sequence>MPKTYQSCVITPTGQVDIWWDQVYDESRLESETDWLSSFATSRQIQRRLRQESKGLEEGILFYGCTLLVQASRVLPMQSSSPP</sequence>
<name>A0A162PZS4_9CRUS</name>
<keyword evidence="2" id="KW-1185">Reference proteome</keyword>
<dbReference type="AlphaFoldDB" id="A0A162PZS4"/>
<organism evidence="1 2">
    <name type="scientific">Daphnia magna</name>
    <dbReference type="NCBI Taxonomy" id="35525"/>
    <lineage>
        <taxon>Eukaryota</taxon>
        <taxon>Metazoa</taxon>
        <taxon>Ecdysozoa</taxon>
        <taxon>Arthropoda</taxon>
        <taxon>Crustacea</taxon>
        <taxon>Branchiopoda</taxon>
        <taxon>Diplostraca</taxon>
        <taxon>Cladocera</taxon>
        <taxon>Anomopoda</taxon>
        <taxon>Daphniidae</taxon>
        <taxon>Daphnia</taxon>
    </lineage>
</organism>
<dbReference type="Proteomes" id="UP000076858">
    <property type="component" value="Unassembled WGS sequence"/>
</dbReference>
<dbReference type="EMBL" id="LRGB01000389">
    <property type="protein sequence ID" value="KZS19278.1"/>
    <property type="molecule type" value="Genomic_DNA"/>
</dbReference>
<proteinExistence type="predicted"/>
<reference evidence="1 2" key="1">
    <citation type="submission" date="2016-03" db="EMBL/GenBank/DDBJ databases">
        <title>EvidentialGene: Evidence-directed Construction of Genes on Genomes.</title>
        <authorList>
            <person name="Gilbert D.G."/>
            <person name="Choi J.-H."/>
            <person name="Mockaitis K."/>
            <person name="Colbourne J."/>
            <person name="Pfrender M."/>
        </authorList>
    </citation>
    <scope>NUCLEOTIDE SEQUENCE [LARGE SCALE GENOMIC DNA]</scope>
    <source>
        <strain evidence="1 2">Xinb3</strain>
        <tissue evidence="1">Complete organism</tissue>
    </source>
</reference>
<accession>A0A162PZS4</accession>
<gene>
    <name evidence="1" type="ORF">APZ42_014144</name>
</gene>
<comment type="caution">
    <text evidence="1">The sequence shown here is derived from an EMBL/GenBank/DDBJ whole genome shotgun (WGS) entry which is preliminary data.</text>
</comment>
<protein>
    <submittedName>
        <fullName evidence="1">Uncharacterized protein</fullName>
    </submittedName>
</protein>